<comment type="similarity">
    <text evidence="3">Belongs to the bacterial ribosomal protein bS16 family.</text>
</comment>
<keyword evidence="6" id="KW-1185">Reference proteome</keyword>
<dbReference type="GO" id="GO:0015935">
    <property type="term" value="C:small ribosomal subunit"/>
    <property type="evidence" value="ECO:0007669"/>
    <property type="project" value="TreeGrafter"/>
</dbReference>
<evidence type="ECO:0000313" key="6">
    <source>
        <dbReference type="Proteomes" id="UP000223913"/>
    </source>
</evidence>
<name>A0A2D0N646_FLAN2</name>
<dbReference type="OrthoDB" id="9807878at2"/>
<dbReference type="InterPro" id="IPR023803">
    <property type="entry name" value="Ribosomal_bS16_dom_sf"/>
</dbReference>
<dbReference type="Proteomes" id="UP000223913">
    <property type="component" value="Unassembled WGS sequence"/>
</dbReference>
<evidence type="ECO:0000313" key="5">
    <source>
        <dbReference type="EMBL" id="PHN03860.1"/>
    </source>
</evidence>
<evidence type="ECO:0000256" key="1">
    <source>
        <dbReference type="ARBA" id="ARBA00022980"/>
    </source>
</evidence>
<dbReference type="AlphaFoldDB" id="A0A2D0N646"/>
<dbReference type="NCBIfam" id="TIGR00002">
    <property type="entry name" value="S16"/>
    <property type="match status" value="1"/>
</dbReference>
<dbReference type="HAMAP" id="MF_00385">
    <property type="entry name" value="Ribosomal_bS16"/>
    <property type="match status" value="1"/>
</dbReference>
<dbReference type="SUPFAM" id="SSF54565">
    <property type="entry name" value="Ribosomal protein S16"/>
    <property type="match status" value="1"/>
</dbReference>
<dbReference type="GO" id="GO:0003735">
    <property type="term" value="F:structural constituent of ribosome"/>
    <property type="evidence" value="ECO:0007669"/>
    <property type="project" value="InterPro"/>
</dbReference>
<organism evidence="5 6">
    <name type="scientific">Flavilitoribacter nigricans (strain ATCC 23147 / DSM 23189 / NBRC 102662 / NCIMB 1420 / SS-2)</name>
    <name type="common">Lewinella nigricans</name>
    <dbReference type="NCBI Taxonomy" id="1122177"/>
    <lineage>
        <taxon>Bacteria</taxon>
        <taxon>Pseudomonadati</taxon>
        <taxon>Bacteroidota</taxon>
        <taxon>Saprospiria</taxon>
        <taxon>Saprospirales</taxon>
        <taxon>Lewinellaceae</taxon>
        <taxon>Flavilitoribacter</taxon>
    </lineage>
</organism>
<dbReference type="Pfam" id="PF00886">
    <property type="entry name" value="Ribosomal_S16"/>
    <property type="match status" value="1"/>
</dbReference>
<feature type="compositionally biased region" description="Acidic residues" evidence="4">
    <location>
        <begin position="142"/>
        <end position="167"/>
    </location>
</feature>
<dbReference type="Gene3D" id="3.30.1320.10">
    <property type="match status" value="1"/>
</dbReference>
<evidence type="ECO:0000256" key="2">
    <source>
        <dbReference type="ARBA" id="ARBA00023274"/>
    </source>
</evidence>
<reference evidence="5 6" key="1">
    <citation type="submission" date="2017-10" db="EMBL/GenBank/DDBJ databases">
        <title>The draft genome sequence of Lewinella nigricans NBRC 102662.</title>
        <authorList>
            <person name="Wang K."/>
        </authorList>
    </citation>
    <scope>NUCLEOTIDE SEQUENCE [LARGE SCALE GENOMIC DNA]</scope>
    <source>
        <strain evidence="5 6">NBRC 102662</strain>
    </source>
</reference>
<dbReference type="PANTHER" id="PTHR12919:SF20">
    <property type="entry name" value="SMALL RIBOSOMAL SUBUNIT PROTEIN BS16M"/>
    <property type="match status" value="1"/>
</dbReference>
<proteinExistence type="inferred from homology"/>
<sequence length="206" mass="22866">MPVKMRLQRKGRKKRPFYHIVVADARAPRDGRFIEKLGVYNPMTVPATIELDREKAYDWLTKGAQPTDTVRAILRFKGVLYKKHLMRGVKKGAMTAEEAETKFGEWVEAKESKVAARKAKAVEEKAEFYAKLSGTPPVIKEEVEEIPPVEVDSEEEGASAEVTEETAEATAEAPAETAEETTEATEETPAEEPAAEAAEEASEEEK</sequence>
<feature type="compositionally biased region" description="Acidic residues" evidence="4">
    <location>
        <begin position="177"/>
        <end position="206"/>
    </location>
</feature>
<dbReference type="EMBL" id="PDUD01000029">
    <property type="protein sequence ID" value="PHN03860.1"/>
    <property type="molecule type" value="Genomic_DNA"/>
</dbReference>
<evidence type="ECO:0000256" key="3">
    <source>
        <dbReference type="HAMAP-Rule" id="MF_00385"/>
    </source>
</evidence>
<feature type="region of interest" description="Disordered" evidence="4">
    <location>
        <begin position="139"/>
        <end position="206"/>
    </location>
</feature>
<dbReference type="PANTHER" id="PTHR12919">
    <property type="entry name" value="30S RIBOSOMAL PROTEIN S16"/>
    <property type="match status" value="1"/>
</dbReference>
<comment type="caution">
    <text evidence="5">The sequence shown here is derived from an EMBL/GenBank/DDBJ whole genome shotgun (WGS) entry which is preliminary data.</text>
</comment>
<accession>A0A2D0N646</accession>
<evidence type="ECO:0000256" key="4">
    <source>
        <dbReference type="SAM" id="MobiDB-lite"/>
    </source>
</evidence>
<dbReference type="GO" id="GO:0006412">
    <property type="term" value="P:translation"/>
    <property type="evidence" value="ECO:0007669"/>
    <property type="project" value="UniProtKB-UniRule"/>
</dbReference>
<protein>
    <recommendedName>
        <fullName evidence="3">Small ribosomal subunit protein bS16</fullName>
    </recommendedName>
</protein>
<dbReference type="InterPro" id="IPR000307">
    <property type="entry name" value="Ribosomal_bS16"/>
</dbReference>
<keyword evidence="2 3" id="KW-0687">Ribonucleoprotein</keyword>
<gene>
    <name evidence="3" type="primary">rpsP</name>
    <name evidence="5" type="ORF">CRP01_24710</name>
</gene>
<keyword evidence="1 3" id="KW-0689">Ribosomal protein</keyword>
<dbReference type="GO" id="GO:0005737">
    <property type="term" value="C:cytoplasm"/>
    <property type="evidence" value="ECO:0007669"/>
    <property type="project" value="UniProtKB-ARBA"/>
</dbReference>